<dbReference type="AlphaFoldDB" id="D5MGU6"/>
<sequence length="80" mass="9009">MAMTTIGRLERLLAVCVLSSRALLIQLTPARSIRGQKHSRAIPFTCRRRKRTLAKRFALHPSAGVTITVGQEDDRGIYYL</sequence>
<dbReference type="STRING" id="671143.DAMO_1927"/>
<reference evidence="1 2" key="1">
    <citation type="journal article" date="2010" name="Nature">
        <title>Nitrite-driven anaerobic methane oxidation by oxygenic bacteria.</title>
        <authorList>
            <person name="Ettwig K.F."/>
            <person name="Butler M.K."/>
            <person name="Le Paslier D."/>
            <person name="Pelletier E."/>
            <person name="Mangenot S."/>
            <person name="Kuypers M.M.M."/>
            <person name="Schreiber F."/>
            <person name="Dutilh B.E."/>
            <person name="Zedelius J."/>
            <person name="de Beer D."/>
            <person name="Gloerich J."/>
            <person name="Wessels H.J.C.T."/>
            <person name="van Allen T."/>
            <person name="Luesken F."/>
            <person name="Wu M."/>
            <person name="van de Pas-Schoonen K.T."/>
            <person name="Op den Camp H.J.M."/>
            <person name="Janssen-Megens E.M."/>
            <person name="Francoijs K-J."/>
            <person name="Stunnenberg H."/>
            <person name="Weissenbach J."/>
            <person name="Jetten M.S.M."/>
            <person name="Strous M."/>
        </authorList>
    </citation>
    <scope>NUCLEOTIDE SEQUENCE [LARGE SCALE GENOMIC DNA]</scope>
</reference>
<protein>
    <submittedName>
        <fullName evidence="1">Uncharacterized protein</fullName>
    </submittedName>
</protein>
<dbReference type="HOGENOM" id="CLU_2583191_0_0_0"/>
<evidence type="ECO:0000313" key="2">
    <source>
        <dbReference type="Proteomes" id="UP000006898"/>
    </source>
</evidence>
<name>D5MGU6_METO1</name>
<dbReference type="EMBL" id="FP565575">
    <property type="protein sequence ID" value="CBE68977.1"/>
    <property type="molecule type" value="Genomic_DNA"/>
</dbReference>
<proteinExistence type="predicted"/>
<dbReference type="KEGG" id="mox:DAMO_1927"/>
<evidence type="ECO:0000313" key="1">
    <source>
        <dbReference type="EMBL" id="CBE68977.1"/>
    </source>
</evidence>
<gene>
    <name evidence="1" type="ORF">DAMO_1927</name>
</gene>
<organism evidence="1 2">
    <name type="scientific">Methylomirabilis oxygeniifera</name>
    <dbReference type="NCBI Taxonomy" id="671143"/>
    <lineage>
        <taxon>Bacteria</taxon>
        <taxon>Candidatus Methylomirabilota</taxon>
        <taxon>Candidatus Methylomirabilia</taxon>
        <taxon>Candidatus Methylomirabilales</taxon>
        <taxon>Candidatus Methylomirabilaceae</taxon>
        <taxon>Candidatus Methylomirabilis</taxon>
    </lineage>
</organism>
<dbReference type="Proteomes" id="UP000006898">
    <property type="component" value="Chromosome"/>
</dbReference>
<accession>D5MGU6</accession>